<dbReference type="Gene3D" id="3.40.50.2300">
    <property type="match status" value="1"/>
</dbReference>
<dbReference type="SUPFAM" id="SSF53822">
    <property type="entry name" value="Periplasmic binding protein-like I"/>
    <property type="match status" value="1"/>
</dbReference>
<evidence type="ECO:0000313" key="2">
    <source>
        <dbReference type="EMBL" id="MBD3324513.1"/>
    </source>
</evidence>
<feature type="domain" description="Periplasmic binding protein" evidence="1">
    <location>
        <begin position="3"/>
        <end position="119"/>
    </location>
</feature>
<dbReference type="EMBL" id="WJJP01000248">
    <property type="protein sequence ID" value="MBD3324513.1"/>
    <property type="molecule type" value="Genomic_DNA"/>
</dbReference>
<organism evidence="2 3">
    <name type="scientific">candidate division KSB3 bacterium</name>
    <dbReference type="NCBI Taxonomy" id="2044937"/>
    <lineage>
        <taxon>Bacteria</taxon>
        <taxon>candidate division KSB3</taxon>
    </lineage>
</organism>
<dbReference type="AlphaFoldDB" id="A0A9D5JUR9"/>
<dbReference type="Pfam" id="PF13407">
    <property type="entry name" value="Peripla_BP_4"/>
    <property type="match status" value="1"/>
</dbReference>
<accession>A0A9D5JUR9</accession>
<reference evidence="2" key="1">
    <citation type="submission" date="2019-11" db="EMBL/GenBank/DDBJ databases">
        <title>Microbial mats filling the niche in hypersaline microbial mats.</title>
        <authorList>
            <person name="Wong H.L."/>
            <person name="Macleod F.I."/>
            <person name="White R.A. III"/>
            <person name="Burns B.P."/>
        </authorList>
    </citation>
    <scope>NUCLEOTIDE SEQUENCE</scope>
    <source>
        <strain evidence="2">Rbin_158</strain>
    </source>
</reference>
<evidence type="ECO:0000313" key="3">
    <source>
        <dbReference type="Proteomes" id="UP000649604"/>
    </source>
</evidence>
<dbReference type="InterPro" id="IPR025997">
    <property type="entry name" value="SBP_2_dom"/>
</dbReference>
<dbReference type="Proteomes" id="UP000649604">
    <property type="component" value="Unassembled WGS sequence"/>
</dbReference>
<gene>
    <name evidence="2" type="ORF">GF339_08005</name>
</gene>
<name>A0A9D5JUR9_9BACT</name>
<sequence length="158" mass="17712">FLCESPEQPSLELRLKGAQEVLTRAGLTWDVLNTGVDRVNAYSMVEQYYLDHPDCAGFFSTDTTGTPIAGEFVRKKKLQGVVRVGGFDLMPEVIDGILKGYVDFTIDQYPYLQGFQTVFQLFFAKTLGFKPFVHKQVPAFVTKDNAARIQELSAAGYR</sequence>
<comment type="caution">
    <text evidence="2">The sequence shown here is derived from an EMBL/GenBank/DDBJ whole genome shotgun (WGS) entry which is preliminary data.</text>
</comment>
<protein>
    <submittedName>
        <fullName evidence="2">Substrate-binding domain-containing protein</fullName>
    </submittedName>
</protein>
<proteinExistence type="predicted"/>
<evidence type="ECO:0000259" key="1">
    <source>
        <dbReference type="Pfam" id="PF13407"/>
    </source>
</evidence>
<feature type="non-terminal residue" evidence="2">
    <location>
        <position position="1"/>
    </location>
</feature>
<dbReference type="InterPro" id="IPR028082">
    <property type="entry name" value="Peripla_BP_I"/>
</dbReference>